<evidence type="ECO:0000256" key="11">
    <source>
        <dbReference type="ARBA" id="ARBA00051216"/>
    </source>
</evidence>
<evidence type="ECO:0000256" key="4">
    <source>
        <dbReference type="ARBA" id="ARBA00006376"/>
    </source>
</evidence>
<dbReference type="PANTHER" id="PTHR11680:SF35">
    <property type="entry name" value="SERINE HYDROXYMETHYLTRANSFERASE 1"/>
    <property type="match status" value="1"/>
</dbReference>
<name>A0AAU7BYV0_9RICK</name>
<comment type="cofactor">
    <cofactor evidence="2 13 14">
        <name>pyridoxal 5'-phosphate</name>
        <dbReference type="ChEBI" id="CHEBI:597326"/>
    </cofactor>
</comment>
<feature type="binding site" evidence="13">
    <location>
        <position position="245"/>
    </location>
    <ligand>
        <name>(6S)-5,6,7,8-tetrahydrofolate</name>
        <dbReference type="ChEBI" id="CHEBI:57453"/>
    </ligand>
</feature>
<dbReference type="RefSeq" id="WP_347939041.1">
    <property type="nucleotide sequence ID" value="NZ_CP157197.1"/>
</dbReference>
<gene>
    <name evidence="13 16" type="primary">glyA</name>
    <name evidence="16" type="ORF">AAGW17_00705</name>
</gene>
<sequence>MNIFNNNLYEIDKDIDEIIKHEKIRQSSVIELIASENFISPAVLEAQGSVLTNKYAEGYPSQRFYNGCEVIDKAENLAIERAKKLFNCKYANVQPHSGSQANQAVYLALLQPGDTILGMSLDSGGHLTHGASPNMSGKWFNAVSYSLNKETYLIDYNEIERLAYLHKPKLLITGFSAYPRNIDFAKFKEIADKVGAYVMADIAHIAGLVATGEHQSPLAFAHIVTSTTHKTLRGPRGGLILSNNEWIGKKVNSALFPGLQGGPLMHVIAAKAVAFQEALQPEYKSYIHQVISNAKALARVLQERGYNILTGGTDNHIVLVDLRKDKITGKLAANSLERAGITCNKNTIPFDETSPFITSGIRLGTPACTTRGFKEKEFVLVAHMIADILDGLKNNEDNSKVEQKILTKVTQLIKLFPFYG</sequence>
<feature type="binding site" evidence="13">
    <location>
        <position position="121"/>
    </location>
    <ligand>
        <name>(6S)-5,6,7,8-tetrahydrofolate</name>
        <dbReference type="ChEBI" id="CHEBI:57453"/>
    </ligand>
</feature>
<feature type="domain" description="Serine hydroxymethyltransferase-like" evidence="15">
    <location>
        <begin position="9"/>
        <end position="385"/>
    </location>
</feature>
<dbReference type="FunFam" id="3.90.1150.10:FF:000003">
    <property type="entry name" value="Serine hydroxymethyltransferase"/>
    <property type="match status" value="1"/>
</dbReference>
<dbReference type="GO" id="GO:0005829">
    <property type="term" value="C:cytosol"/>
    <property type="evidence" value="ECO:0007669"/>
    <property type="project" value="TreeGrafter"/>
</dbReference>
<keyword evidence="10 13" id="KW-0663">Pyridoxal phosphate</keyword>
<accession>A0AAU7BYV0</accession>
<evidence type="ECO:0000256" key="1">
    <source>
        <dbReference type="ARBA" id="ARBA00001528"/>
    </source>
</evidence>
<dbReference type="NCBIfam" id="NF000586">
    <property type="entry name" value="PRK00011.1"/>
    <property type="match status" value="1"/>
</dbReference>
<dbReference type="GO" id="GO:0019264">
    <property type="term" value="P:glycine biosynthetic process from serine"/>
    <property type="evidence" value="ECO:0007669"/>
    <property type="project" value="UniProtKB-UniRule"/>
</dbReference>
<evidence type="ECO:0000256" key="13">
    <source>
        <dbReference type="HAMAP-Rule" id="MF_00051"/>
    </source>
</evidence>
<evidence type="ECO:0000259" key="15">
    <source>
        <dbReference type="Pfam" id="PF00464"/>
    </source>
</evidence>
<dbReference type="PIRSF" id="PIRSF000412">
    <property type="entry name" value="SHMT"/>
    <property type="match status" value="1"/>
</dbReference>
<feature type="modified residue" description="N6-(pyridoxal phosphate)lysine" evidence="13 14">
    <location>
        <position position="230"/>
    </location>
</feature>
<dbReference type="SUPFAM" id="SSF53383">
    <property type="entry name" value="PLP-dependent transferases"/>
    <property type="match status" value="1"/>
</dbReference>
<feature type="site" description="Plays an important role in substrate specificity" evidence="13">
    <location>
        <position position="229"/>
    </location>
</feature>
<evidence type="ECO:0000256" key="6">
    <source>
        <dbReference type="ARBA" id="ARBA00022490"/>
    </source>
</evidence>
<evidence type="ECO:0000256" key="8">
    <source>
        <dbReference type="ARBA" id="ARBA00022605"/>
    </source>
</evidence>
<evidence type="ECO:0000256" key="9">
    <source>
        <dbReference type="ARBA" id="ARBA00022679"/>
    </source>
</evidence>
<proteinExistence type="inferred from homology"/>
<dbReference type="GO" id="GO:0030170">
    <property type="term" value="F:pyridoxal phosphate binding"/>
    <property type="evidence" value="ECO:0007669"/>
    <property type="project" value="UniProtKB-UniRule"/>
</dbReference>
<protein>
    <recommendedName>
        <fullName evidence="13">Serine hydroxymethyltransferase</fullName>
        <shortName evidence="13">SHMT</shortName>
        <shortName evidence="13">Serine methylase</shortName>
        <ecNumber evidence="13">2.1.2.1</ecNumber>
    </recommendedName>
</protein>
<comment type="pathway">
    <text evidence="13">One-carbon metabolism; tetrahydrofolate interconversion.</text>
</comment>
<comment type="similarity">
    <text evidence="4 13">Belongs to the SHMT family.</text>
</comment>
<keyword evidence="8 13" id="KW-0028">Amino-acid biosynthesis</keyword>
<dbReference type="Gene3D" id="3.90.1150.10">
    <property type="entry name" value="Aspartate Aminotransferase, domain 1"/>
    <property type="match status" value="1"/>
</dbReference>
<dbReference type="InterPro" id="IPR001085">
    <property type="entry name" value="Ser_HO-MeTrfase"/>
</dbReference>
<comment type="catalytic activity">
    <reaction evidence="1 13">
        <text>(6R)-5,10-methylene-5,6,7,8-tetrahydrofolate + glycine + H2O = (6S)-5,6,7,8-tetrahydrofolate + L-serine</text>
        <dbReference type="Rhea" id="RHEA:15481"/>
        <dbReference type="ChEBI" id="CHEBI:15377"/>
        <dbReference type="ChEBI" id="CHEBI:15636"/>
        <dbReference type="ChEBI" id="CHEBI:33384"/>
        <dbReference type="ChEBI" id="CHEBI:57305"/>
        <dbReference type="ChEBI" id="CHEBI:57453"/>
        <dbReference type="EC" id="2.1.2.1"/>
    </reaction>
</comment>
<dbReference type="CDD" id="cd00378">
    <property type="entry name" value="SHMT"/>
    <property type="match status" value="1"/>
</dbReference>
<comment type="function">
    <text evidence="13">Catalyzes the reversible interconversion of serine and glycine with tetrahydrofolate (THF) serving as the one-carbon carrier. This reaction serves as the major source of one-carbon groups required for the biosynthesis of purines, thymidylate, methionine, and other important biomolecules. Also exhibits THF-independent aldolase activity toward beta-hydroxyamino acids, producing glycine and aldehydes, via a retro-aldol mechanism.</text>
</comment>
<comment type="subcellular location">
    <subcellularLocation>
        <location evidence="3 13">Cytoplasm</location>
    </subcellularLocation>
</comment>
<dbReference type="InterPro" id="IPR019798">
    <property type="entry name" value="Ser_HO-MeTrfase_PLP_BS"/>
</dbReference>
<feature type="binding site" evidence="13">
    <location>
        <begin position="354"/>
        <end position="356"/>
    </location>
    <ligand>
        <name>(6S)-5,6,7,8-tetrahydrofolate</name>
        <dbReference type="ChEBI" id="CHEBI:57453"/>
    </ligand>
</feature>
<dbReference type="InterPro" id="IPR049943">
    <property type="entry name" value="Ser_HO-MeTrfase-like"/>
</dbReference>
<keyword evidence="6 13" id="KW-0963">Cytoplasm</keyword>
<dbReference type="PANTHER" id="PTHR11680">
    <property type="entry name" value="SERINE HYDROXYMETHYLTRANSFERASE"/>
    <property type="match status" value="1"/>
</dbReference>
<dbReference type="FunFam" id="3.40.640.10:FF:000001">
    <property type="entry name" value="Serine hydroxymethyltransferase"/>
    <property type="match status" value="1"/>
</dbReference>
<evidence type="ECO:0000256" key="7">
    <source>
        <dbReference type="ARBA" id="ARBA00022563"/>
    </source>
</evidence>
<comment type="function">
    <text evidence="12">Catalyzes the reversible interconversion of alpha-methyl-L-serine to D-alanine with tetrahydrofolate (THF) serving as the one-carbon carrier. Cannot use alpha-methyl-D-serine, L-serine, D-serine or L-alanine.</text>
</comment>
<dbReference type="EC" id="2.1.2.1" evidence="13"/>
<organism evidence="16">
    <name type="scientific">Rickettsia oklahomensis</name>
    <dbReference type="NCBI Taxonomy" id="3141789"/>
    <lineage>
        <taxon>Bacteria</taxon>
        <taxon>Pseudomonadati</taxon>
        <taxon>Pseudomonadota</taxon>
        <taxon>Alphaproteobacteria</taxon>
        <taxon>Rickettsiales</taxon>
        <taxon>Rickettsiaceae</taxon>
        <taxon>Rickettsieae</taxon>
        <taxon>Rickettsia</taxon>
        <taxon>belli group</taxon>
    </lineage>
</organism>
<evidence type="ECO:0000313" key="16">
    <source>
        <dbReference type="EMBL" id="XBG66423.1"/>
    </source>
</evidence>
<comment type="subunit">
    <text evidence="5 13">Homodimer.</text>
</comment>
<dbReference type="GO" id="GO:0035999">
    <property type="term" value="P:tetrahydrofolate interconversion"/>
    <property type="evidence" value="ECO:0007669"/>
    <property type="project" value="UniProtKB-UniRule"/>
</dbReference>
<evidence type="ECO:0000256" key="2">
    <source>
        <dbReference type="ARBA" id="ARBA00001933"/>
    </source>
</evidence>
<evidence type="ECO:0000256" key="12">
    <source>
        <dbReference type="ARBA" id="ARBA00057572"/>
    </source>
</evidence>
<dbReference type="InterPro" id="IPR015421">
    <property type="entry name" value="PyrdxlP-dep_Trfase_major"/>
</dbReference>
<dbReference type="PROSITE" id="PS00096">
    <property type="entry name" value="SHMT"/>
    <property type="match status" value="1"/>
</dbReference>
<dbReference type="GO" id="GO:0004372">
    <property type="term" value="F:glycine hydroxymethyltransferase activity"/>
    <property type="evidence" value="ECO:0007669"/>
    <property type="project" value="UniProtKB-UniRule"/>
</dbReference>
<dbReference type="Gene3D" id="3.40.640.10">
    <property type="entry name" value="Type I PLP-dependent aspartate aminotransferase-like (Major domain)"/>
    <property type="match status" value="1"/>
</dbReference>
<dbReference type="AlphaFoldDB" id="A0AAU7BYV0"/>
<dbReference type="EMBL" id="CP157197">
    <property type="protein sequence ID" value="XBG66423.1"/>
    <property type="molecule type" value="Genomic_DNA"/>
</dbReference>
<dbReference type="InterPro" id="IPR015422">
    <property type="entry name" value="PyrdxlP-dep_Trfase_small"/>
</dbReference>
<feature type="binding site" evidence="13">
    <location>
        <begin position="125"/>
        <end position="127"/>
    </location>
    <ligand>
        <name>(6S)-5,6,7,8-tetrahydrofolate</name>
        <dbReference type="ChEBI" id="CHEBI:57453"/>
    </ligand>
</feature>
<evidence type="ECO:0000256" key="10">
    <source>
        <dbReference type="ARBA" id="ARBA00022898"/>
    </source>
</evidence>
<dbReference type="InterPro" id="IPR039429">
    <property type="entry name" value="SHMT-like_dom"/>
</dbReference>
<comment type="pathway">
    <text evidence="13">Amino-acid biosynthesis; glycine biosynthesis; glycine from L-serine: step 1/1.</text>
</comment>
<dbReference type="Pfam" id="PF00464">
    <property type="entry name" value="SHMT"/>
    <property type="match status" value="1"/>
</dbReference>
<evidence type="ECO:0000256" key="14">
    <source>
        <dbReference type="PIRSR" id="PIRSR000412-50"/>
    </source>
</evidence>
<comment type="catalytic activity">
    <reaction evidence="11">
        <text>(6R)-5,10-methylene-5,6,7,8-tetrahydrofolate + D-alanine + H2O = 2-methylserine + (6S)-5,6,7,8-tetrahydrofolate</text>
        <dbReference type="Rhea" id="RHEA:10064"/>
        <dbReference type="ChEBI" id="CHEBI:15377"/>
        <dbReference type="ChEBI" id="CHEBI:15636"/>
        <dbReference type="ChEBI" id="CHEBI:57416"/>
        <dbReference type="ChEBI" id="CHEBI:57453"/>
        <dbReference type="ChEBI" id="CHEBI:58275"/>
        <dbReference type="EC" id="2.1.2.7"/>
    </reaction>
</comment>
<evidence type="ECO:0000256" key="5">
    <source>
        <dbReference type="ARBA" id="ARBA00011738"/>
    </source>
</evidence>
<reference evidence="16" key="1">
    <citation type="submission" date="2024-05" db="EMBL/GenBank/DDBJ databases">
        <title>Characterization of a novel Rickettsia species. (Rickettsia oklahomia sp. nov.) from Amblyomma americanum ticks.</title>
        <authorList>
            <person name="Korla P.K."/>
            <person name="Karounos M."/>
            <person name="Wilson J.M."/>
            <person name="Little S.E."/>
            <person name="Qurollo B.A."/>
        </authorList>
    </citation>
    <scope>NUCLEOTIDE SEQUENCE</scope>
    <source>
        <strain evidence="16">Oklahoma-10</strain>
    </source>
</reference>
<dbReference type="GO" id="GO:0050413">
    <property type="term" value="F:D-alanine 2-hydroxymethyltransferase activity"/>
    <property type="evidence" value="ECO:0007669"/>
    <property type="project" value="UniProtKB-EC"/>
</dbReference>
<dbReference type="KEGG" id="rof:AAGW17_00705"/>
<dbReference type="HAMAP" id="MF_00051">
    <property type="entry name" value="SHMT"/>
    <property type="match status" value="1"/>
</dbReference>
<dbReference type="InterPro" id="IPR015424">
    <property type="entry name" value="PyrdxlP-dep_Trfase"/>
</dbReference>
<keyword evidence="7 13" id="KW-0554">One-carbon metabolism</keyword>
<keyword evidence="9 13" id="KW-0808">Transferase</keyword>
<evidence type="ECO:0000256" key="3">
    <source>
        <dbReference type="ARBA" id="ARBA00004496"/>
    </source>
</evidence>